<protein>
    <submittedName>
        <fullName evidence="3">L-azetidine-2-carboxylic acid acetyltransferase</fullName>
    </submittedName>
</protein>
<organism evidence="3 4">
    <name type="scientific">Penicillium subrubescens</name>
    <dbReference type="NCBI Taxonomy" id="1316194"/>
    <lineage>
        <taxon>Eukaryota</taxon>
        <taxon>Fungi</taxon>
        <taxon>Dikarya</taxon>
        <taxon>Ascomycota</taxon>
        <taxon>Pezizomycotina</taxon>
        <taxon>Eurotiomycetes</taxon>
        <taxon>Eurotiomycetidae</taxon>
        <taxon>Eurotiales</taxon>
        <taxon>Aspergillaceae</taxon>
        <taxon>Penicillium</taxon>
    </lineage>
</organism>
<dbReference type="InterPro" id="IPR000182">
    <property type="entry name" value="GNAT_dom"/>
</dbReference>
<dbReference type="OrthoDB" id="10264707at2759"/>
<evidence type="ECO:0000259" key="2">
    <source>
        <dbReference type="PROSITE" id="PS51186"/>
    </source>
</evidence>
<feature type="region of interest" description="Disordered" evidence="1">
    <location>
        <begin position="1"/>
        <end position="23"/>
    </location>
</feature>
<dbReference type="GO" id="GO:0016747">
    <property type="term" value="F:acyltransferase activity, transferring groups other than amino-acyl groups"/>
    <property type="evidence" value="ECO:0007669"/>
    <property type="project" value="InterPro"/>
</dbReference>
<gene>
    <name evidence="3" type="ORF">PENSUB_9329</name>
</gene>
<evidence type="ECO:0000313" key="4">
    <source>
        <dbReference type="Proteomes" id="UP000186955"/>
    </source>
</evidence>
<proteinExistence type="predicted"/>
<sequence>MPAILEDPSTRIPPPPAHTTAAATLTPRQSTIPKASNAPVTLYPITGGSSSIPQDLVKFLHAEFSAEIERGSTYPMESAMGLEAFAEYWFGTFAVVAVLDEDGAAGEDGLKEGREWEKVCLGTFYIKPNYPGRCSHICNAGFLTISAARGKGVGQQMGEAYLDFAPKLGYKYSVFNLVFANNPASIRIWERLGFSVIGRVPKAARLANSEELVDALIFGRELGNSK</sequence>
<reference evidence="3 4" key="1">
    <citation type="submission" date="2016-10" db="EMBL/GenBank/DDBJ databases">
        <title>Genome sequence of the ascomycete fungus Penicillium subrubescens.</title>
        <authorList>
            <person name="De Vries R.P."/>
            <person name="Peng M."/>
            <person name="Dilokpimol A."/>
            <person name="Hilden K."/>
            <person name="Makela M.R."/>
            <person name="Grigoriev I."/>
            <person name="Riley R."/>
            <person name="Granchi Z."/>
        </authorList>
    </citation>
    <scope>NUCLEOTIDE SEQUENCE [LARGE SCALE GENOMIC DNA]</scope>
    <source>
        <strain evidence="3 4">CBS 132785</strain>
    </source>
</reference>
<dbReference type="PROSITE" id="PS51186">
    <property type="entry name" value="GNAT"/>
    <property type="match status" value="1"/>
</dbReference>
<name>A0A1Q5TDD6_9EURO</name>
<dbReference type="PANTHER" id="PTHR43138">
    <property type="entry name" value="ACETYLTRANSFERASE, GNAT FAMILY"/>
    <property type="match status" value="1"/>
</dbReference>
<dbReference type="InterPro" id="IPR052742">
    <property type="entry name" value="Mito_N-acetyltransferase"/>
</dbReference>
<keyword evidence="3" id="KW-0808">Transferase</keyword>
<dbReference type="EMBL" id="MNBE01000673">
    <property type="protein sequence ID" value="OKO98231.1"/>
    <property type="molecule type" value="Genomic_DNA"/>
</dbReference>
<evidence type="ECO:0000313" key="3">
    <source>
        <dbReference type="EMBL" id="OKO98231.1"/>
    </source>
</evidence>
<dbReference type="PANTHER" id="PTHR43138:SF1">
    <property type="entry name" value="N-ACETYLTRANSFERASE ACA1"/>
    <property type="match status" value="1"/>
</dbReference>
<dbReference type="Gene3D" id="3.40.630.30">
    <property type="match status" value="1"/>
</dbReference>
<dbReference type="SUPFAM" id="SSF55729">
    <property type="entry name" value="Acyl-CoA N-acyltransferases (Nat)"/>
    <property type="match status" value="1"/>
</dbReference>
<accession>A0A1Q5TDD6</accession>
<dbReference type="Pfam" id="PF00583">
    <property type="entry name" value="Acetyltransf_1"/>
    <property type="match status" value="1"/>
</dbReference>
<feature type="domain" description="N-acetyltransferase" evidence="2">
    <location>
        <begin position="72"/>
        <end position="223"/>
    </location>
</feature>
<dbReference type="Proteomes" id="UP000186955">
    <property type="component" value="Unassembled WGS sequence"/>
</dbReference>
<evidence type="ECO:0000256" key="1">
    <source>
        <dbReference type="SAM" id="MobiDB-lite"/>
    </source>
</evidence>
<keyword evidence="4" id="KW-1185">Reference proteome</keyword>
<dbReference type="STRING" id="1316194.A0A1Q5TDD6"/>
<dbReference type="InterPro" id="IPR016181">
    <property type="entry name" value="Acyl_CoA_acyltransferase"/>
</dbReference>
<comment type="caution">
    <text evidence="3">The sequence shown here is derived from an EMBL/GenBank/DDBJ whole genome shotgun (WGS) entry which is preliminary data.</text>
</comment>
<dbReference type="GO" id="GO:0005634">
    <property type="term" value="C:nucleus"/>
    <property type="evidence" value="ECO:0007669"/>
    <property type="project" value="TreeGrafter"/>
</dbReference>
<dbReference type="AlphaFoldDB" id="A0A1Q5TDD6"/>